<dbReference type="Proteomes" id="UP000518266">
    <property type="component" value="Unassembled WGS sequence"/>
</dbReference>
<name>A0A7J5Y040_DISMA</name>
<gene>
    <name evidence="1" type="ORF">F7725_001595</name>
</gene>
<evidence type="ECO:0000313" key="2">
    <source>
        <dbReference type="Proteomes" id="UP000518266"/>
    </source>
</evidence>
<protein>
    <submittedName>
        <fullName evidence="1">Uncharacterized protein</fullName>
    </submittedName>
</protein>
<evidence type="ECO:0000313" key="1">
    <source>
        <dbReference type="EMBL" id="KAF3842746.1"/>
    </source>
</evidence>
<dbReference type="AlphaFoldDB" id="A0A7J5Y040"/>
<accession>A0A7J5Y040</accession>
<sequence>MQFCLARVDQLQRQIEQEKGTLTASTMKPRLWLALRAAMELRRRCARYRELHCSVIDSLLTQIANRFSDHKKLEFLALLDRNSSGITVTISQLLP</sequence>
<proteinExistence type="predicted"/>
<comment type="caution">
    <text evidence="1">The sequence shown here is derived from an EMBL/GenBank/DDBJ whole genome shotgun (WGS) entry which is preliminary data.</text>
</comment>
<organism evidence="1 2">
    <name type="scientific">Dissostichus mawsoni</name>
    <name type="common">Antarctic cod</name>
    <dbReference type="NCBI Taxonomy" id="36200"/>
    <lineage>
        <taxon>Eukaryota</taxon>
        <taxon>Metazoa</taxon>
        <taxon>Chordata</taxon>
        <taxon>Craniata</taxon>
        <taxon>Vertebrata</taxon>
        <taxon>Euteleostomi</taxon>
        <taxon>Actinopterygii</taxon>
        <taxon>Neopterygii</taxon>
        <taxon>Teleostei</taxon>
        <taxon>Neoteleostei</taxon>
        <taxon>Acanthomorphata</taxon>
        <taxon>Eupercaria</taxon>
        <taxon>Perciformes</taxon>
        <taxon>Notothenioidei</taxon>
        <taxon>Nototheniidae</taxon>
        <taxon>Dissostichus</taxon>
    </lineage>
</organism>
<reference evidence="1 2" key="1">
    <citation type="submission" date="2020-03" db="EMBL/GenBank/DDBJ databases">
        <title>Dissostichus mawsoni Genome sequencing and assembly.</title>
        <authorList>
            <person name="Park H."/>
        </authorList>
    </citation>
    <scope>NUCLEOTIDE SEQUENCE [LARGE SCALE GENOMIC DNA]</scope>
    <source>
        <strain evidence="1">DM0001</strain>
        <tissue evidence="1">Muscle</tissue>
    </source>
</reference>
<dbReference type="EMBL" id="JAAKFY010000018">
    <property type="protein sequence ID" value="KAF3842746.1"/>
    <property type="molecule type" value="Genomic_DNA"/>
</dbReference>
<keyword evidence="2" id="KW-1185">Reference proteome</keyword>